<comment type="similarity">
    <text evidence="1 8">Belongs to the SOS response-associated peptidase family.</text>
</comment>
<dbReference type="Gene3D" id="3.90.1680.10">
    <property type="entry name" value="SOS response associated peptidase-like"/>
    <property type="match status" value="1"/>
</dbReference>
<dbReference type="Proteomes" id="UP000598997">
    <property type="component" value="Unassembled WGS sequence"/>
</dbReference>
<evidence type="ECO:0000256" key="3">
    <source>
        <dbReference type="ARBA" id="ARBA00022763"/>
    </source>
</evidence>
<dbReference type="GO" id="GO:0006508">
    <property type="term" value="P:proteolysis"/>
    <property type="evidence" value="ECO:0007669"/>
    <property type="project" value="UniProtKB-KW"/>
</dbReference>
<dbReference type="InterPro" id="IPR003738">
    <property type="entry name" value="SRAP"/>
</dbReference>
<dbReference type="EC" id="3.4.-.-" evidence="8"/>
<dbReference type="GO" id="GO:0003697">
    <property type="term" value="F:single-stranded DNA binding"/>
    <property type="evidence" value="ECO:0007669"/>
    <property type="project" value="InterPro"/>
</dbReference>
<dbReference type="SUPFAM" id="SSF143081">
    <property type="entry name" value="BB1717-like"/>
    <property type="match status" value="1"/>
</dbReference>
<protein>
    <recommendedName>
        <fullName evidence="8">Abasic site processing protein</fullName>
        <ecNumber evidence="8">3.4.-.-</ecNumber>
    </recommendedName>
</protein>
<name>A0A916YI09_9SPHN</name>
<keyword evidence="2 8" id="KW-0645">Protease</keyword>
<evidence type="ECO:0000256" key="4">
    <source>
        <dbReference type="ARBA" id="ARBA00022801"/>
    </source>
</evidence>
<proteinExistence type="inferred from homology"/>
<evidence type="ECO:0000256" key="1">
    <source>
        <dbReference type="ARBA" id="ARBA00008136"/>
    </source>
</evidence>
<evidence type="ECO:0000256" key="6">
    <source>
        <dbReference type="ARBA" id="ARBA00023125"/>
    </source>
</evidence>
<reference evidence="9 10" key="1">
    <citation type="journal article" date="2014" name="Int. J. Syst. Evol. Microbiol.">
        <title>Complete genome sequence of Corynebacterium casei LMG S-19264T (=DSM 44701T), isolated from a smear-ripened cheese.</title>
        <authorList>
            <consortium name="US DOE Joint Genome Institute (JGI-PGF)"/>
            <person name="Walter F."/>
            <person name="Albersmeier A."/>
            <person name="Kalinowski J."/>
            <person name="Ruckert C."/>
        </authorList>
    </citation>
    <scope>NUCLEOTIDE SEQUENCE [LARGE SCALE GENOMIC DNA]</scope>
    <source>
        <strain evidence="9 10">CGMCC 1.15358</strain>
    </source>
</reference>
<evidence type="ECO:0000256" key="7">
    <source>
        <dbReference type="ARBA" id="ARBA00023239"/>
    </source>
</evidence>
<dbReference type="GO" id="GO:0008233">
    <property type="term" value="F:peptidase activity"/>
    <property type="evidence" value="ECO:0007669"/>
    <property type="project" value="UniProtKB-KW"/>
</dbReference>
<dbReference type="PANTHER" id="PTHR13604">
    <property type="entry name" value="DC12-RELATED"/>
    <property type="match status" value="1"/>
</dbReference>
<keyword evidence="6" id="KW-0238">DNA-binding</keyword>
<evidence type="ECO:0000256" key="5">
    <source>
        <dbReference type="ARBA" id="ARBA00023124"/>
    </source>
</evidence>
<sequence>MCNLYRMTKAADEVAKMFGVDAPAPGNAGGEVYPGFPGWVVADGRMSSMTWGFPLVLKGKQGQPLKPKAVNNARTDKLASPFWRHAFEHGRCLIPVEAFAEAAGVKGAKTRTWFSVPDQPVFAAAGLWRNSAEFGPCYTMVMTEACVDIGDLHDRMPVILTQEEAARWVETSSREEALSLCRPWPHGLCVEHTDEAWTRSAASNR</sequence>
<evidence type="ECO:0000256" key="2">
    <source>
        <dbReference type="ARBA" id="ARBA00022670"/>
    </source>
</evidence>
<accession>A0A916YI09</accession>
<evidence type="ECO:0000313" key="10">
    <source>
        <dbReference type="Proteomes" id="UP000598997"/>
    </source>
</evidence>
<dbReference type="GO" id="GO:0016829">
    <property type="term" value="F:lyase activity"/>
    <property type="evidence" value="ECO:0007669"/>
    <property type="project" value="UniProtKB-KW"/>
</dbReference>
<keyword evidence="7" id="KW-0456">Lyase</keyword>
<organism evidence="9 10">
    <name type="scientific">Croceicoccus pelagius</name>
    <dbReference type="NCBI Taxonomy" id="1703341"/>
    <lineage>
        <taxon>Bacteria</taxon>
        <taxon>Pseudomonadati</taxon>
        <taxon>Pseudomonadota</taxon>
        <taxon>Alphaproteobacteria</taxon>
        <taxon>Sphingomonadales</taxon>
        <taxon>Erythrobacteraceae</taxon>
        <taxon>Croceicoccus</taxon>
    </lineage>
</organism>
<dbReference type="EMBL" id="BMIO01000005">
    <property type="protein sequence ID" value="GGD45059.1"/>
    <property type="molecule type" value="Genomic_DNA"/>
</dbReference>
<dbReference type="RefSeq" id="WP_066761073.1">
    <property type="nucleotide sequence ID" value="NZ_BMIO01000005.1"/>
</dbReference>
<gene>
    <name evidence="9" type="ORF">GCM10010989_18950</name>
</gene>
<evidence type="ECO:0000256" key="8">
    <source>
        <dbReference type="RuleBase" id="RU364100"/>
    </source>
</evidence>
<keyword evidence="5" id="KW-0190">Covalent protein-DNA linkage</keyword>
<keyword evidence="3" id="KW-0227">DNA damage</keyword>
<keyword evidence="4 8" id="KW-0378">Hydrolase</keyword>
<keyword evidence="10" id="KW-1185">Reference proteome</keyword>
<comment type="caution">
    <text evidence="9">The sequence shown here is derived from an EMBL/GenBank/DDBJ whole genome shotgun (WGS) entry which is preliminary data.</text>
</comment>
<evidence type="ECO:0000313" key="9">
    <source>
        <dbReference type="EMBL" id="GGD45059.1"/>
    </source>
</evidence>
<dbReference type="Pfam" id="PF02586">
    <property type="entry name" value="SRAP"/>
    <property type="match status" value="1"/>
</dbReference>
<dbReference type="InterPro" id="IPR036590">
    <property type="entry name" value="SRAP-like"/>
</dbReference>
<dbReference type="GO" id="GO:0106300">
    <property type="term" value="P:protein-DNA covalent cross-linking repair"/>
    <property type="evidence" value="ECO:0007669"/>
    <property type="project" value="InterPro"/>
</dbReference>
<dbReference type="AlphaFoldDB" id="A0A916YI09"/>
<dbReference type="PANTHER" id="PTHR13604:SF0">
    <property type="entry name" value="ABASIC SITE PROCESSING PROTEIN HMCES"/>
    <property type="match status" value="1"/>
</dbReference>
<dbReference type="OrthoDB" id="9782620at2"/>